<dbReference type="InterPro" id="IPR001223">
    <property type="entry name" value="Glyco_hydro18_cat"/>
</dbReference>
<dbReference type="Gene3D" id="2.60.40.4070">
    <property type="match status" value="1"/>
</dbReference>
<dbReference type="Gene3D" id="3.20.20.80">
    <property type="entry name" value="Glycosidases"/>
    <property type="match status" value="1"/>
</dbReference>
<dbReference type="EMBL" id="UINC01035212">
    <property type="protein sequence ID" value="SVB27266.1"/>
    <property type="molecule type" value="Genomic_DNA"/>
</dbReference>
<dbReference type="InterPro" id="IPR026444">
    <property type="entry name" value="Secre_tail"/>
</dbReference>
<reference evidence="4" key="1">
    <citation type="submission" date="2018-05" db="EMBL/GenBank/DDBJ databases">
        <authorList>
            <person name="Lanie J.A."/>
            <person name="Ng W.-L."/>
            <person name="Kazmierczak K.M."/>
            <person name="Andrzejewski T.M."/>
            <person name="Davidsen T.M."/>
            <person name="Wayne K.J."/>
            <person name="Tettelin H."/>
            <person name="Glass J.I."/>
            <person name="Rusch D."/>
            <person name="Podicherti R."/>
            <person name="Tsui H.-C.T."/>
            <person name="Winkler M.E."/>
        </authorList>
    </citation>
    <scope>NUCLEOTIDE SEQUENCE</scope>
</reference>
<feature type="non-terminal residue" evidence="4">
    <location>
        <position position="1"/>
    </location>
</feature>
<dbReference type="Pfam" id="PF18962">
    <property type="entry name" value="Por_Secre_tail"/>
    <property type="match status" value="1"/>
</dbReference>
<dbReference type="GO" id="GO:0005975">
    <property type="term" value="P:carbohydrate metabolic process"/>
    <property type="evidence" value="ECO:0007669"/>
    <property type="project" value="InterPro"/>
</dbReference>
<dbReference type="PANTHER" id="PTHR11177:SF317">
    <property type="entry name" value="CHITINASE 12-RELATED"/>
    <property type="match status" value="1"/>
</dbReference>
<evidence type="ECO:0000256" key="1">
    <source>
        <dbReference type="ARBA" id="ARBA00022801"/>
    </source>
</evidence>
<evidence type="ECO:0000313" key="4">
    <source>
        <dbReference type="EMBL" id="SVB27266.1"/>
    </source>
</evidence>
<dbReference type="InterPro" id="IPR011583">
    <property type="entry name" value="Chitinase_II/V-like_cat"/>
</dbReference>
<gene>
    <name evidence="4" type="ORF">METZ01_LOCUS180120</name>
</gene>
<dbReference type="PROSITE" id="PS51910">
    <property type="entry name" value="GH18_2"/>
    <property type="match status" value="1"/>
</dbReference>
<keyword evidence="2" id="KW-0326">Glycosidase</keyword>
<evidence type="ECO:0000256" key="2">
    <source>
        <dbReference type="ARBA" id="ARBA00023295"/>
    </source>
</evidence>
<protein>
    <recommendedName>
        <fullName evidence="3">GH18 domain-containing protein</fullName>
    </recommendedName>
</protein>
<dbReference type="InterPro" id="IPR029070">
    <property type="entry name" value="Chitinase_insertion_sf"/>
</dbReference>
<dbReference type="Pfam" id="PF00704">
    <property type="entry name" value="Glyco_hydro_18"/>
    <property type="match status" value="1"/>
</dbReference>
<dbReference type="PANTHER" id="PTHR11177">
    <property type="entry name" value="CHITINASE"/>
    <property type="match status" value="1"/>
</dbReference>
<proteinExistence type="predicted"/>
<name>A0A382CMB4_9ZZZZ</name>
<dbReference type="SUPFAM" id="SSF54556">
    <property type="entry name" value="Chitinase insertion domain"/>
    <property type="match status" value="1"/>
</dbReference>
<dbReference type="InterPro" id="IPR001579">
    <property type="entry name" value="Glyco_hydro_18_chit_AS"/>
</dbReference>
<dbReference type="InterPro" id="IPR050314">
    <property type="entry name" value="Glycosyl_Hydrlase_18"/>
</dbReference>
<dbReference type="SUPFAM" id="SSF51445">
    <property type="entry name" value="(Trans)glycosidases"/>
    <property type="match status" value="1"/>
</dbReference>
<dbReference type="InterPro" id="IPR017853">
    <property type="entry name" value="GH"/>
</dbReference>
<organism evidence="4">
    <name type="scientific">marine metagenome</name>
    <dbReference type="NCBI Taxonomy" id="408172"/>
    <lineage>
        <taxon>unclassified sequences</taxon>
        <taxon>metagenomes</taxon>
        <taxon>ecological metagenomes</taxon>
    </lineage>
</organism>
<dbReference type="GO" id="GO:0008061">
    <property type="term" value="F:chitin binding"/>
    <property type="evidence" value="ECO:0007669"/>
    <property type="project" value="InterPro"/>
</dbReference>
<evidence type="ECO:0000259" key="3">
    <source>
        <dbReference type="PROSITE" id="PS51910"/>
    </source>
</evidence>
<dbReference type="NCBIfam" id="TIGR04183">
    <property type="entry name" value="Por_Secre_tail"/>
    <property type="match status" value="1"/>
</dbReference>
<feature type="domain" description="GH18" evidence="3">
    <location>
        <begin position="1"/>
        <end position="274"/>
    </location>
</feature>
<accession>A0A382CMB4</accession>
<dbReference type="GO" id="GO:0004553">
    <property type="term" value="F:hydrolase activity, hydrolyzing O-glycosyl compounds"/>
    <property type="evidence" value="ECO:0007669"/>
    <property type="project" value="InterPro"/>
</dbReference>
<dbReference type="AlphaFoldDB" id="A0A382CMB4"/>
<dbReference type="PROSITE" id="PS01095">
    <property type="entry name" value="GH18_1"/>
    <property type="match status" value="1"/>
</dbReference>
<keyword evidence="1" id="KW-0378">Hydrolase</keyword>
<sequence length="373" mass="41865">HDNGAKILLCFGGWGQSWGFSASMSTPELREIFIDNIISICETYDYDGVDIDWEQPVNVTEKNNLTIFIAELRQAFDDLYPDWIISMAVPVSNWSGQYYDFNQLKQSVDFFNAMTYDIHGAWTDHAGHNSPLYQSPPGDPDGSVNTGINYLVNTRGIESTKVNVGIPFYGKEYNTSGINQAFTGDVVSRLYNEYHGLINNGWNYIWDSNGQVPYLQNTSQNKIITIDDSLSVSIKSGYAISNNLGGLMIWALGYDYIGGEQKLIQSMKYNYLTAAADPNPEKYSISILNYPNPFNSQTNFRYNVNENSDVSIVIYDVKGAVVKHLVNEYQTKGPRIVTWNVTADIGKTVSSGVYLYQARIGGSVLTKKMIYLK</sequence>
<dbReference type="SMART" id="SM00636">
    <property type="entry name" value="Glyco_18"/>
    <property type="match status" value="1"/>
</dbReference>